<name>A0A672IBF1_SALFA</name>
<dbReference type="GO" id="GO:0048009">
    <property type="term" value="P:insulin-like growth factor receptor signaling pathway"/>
    <property type="evidence" value="ECO:0007669"/>
    <property type="project" value="TreeGrafter"/>
</dbReference>
<dbReference type="GO" id="GO:1990635">
    <property type="term" value="C:proximal dendrite"/>
    <property type="evidence" value="ECO:0007669"/>
    <property type="project" value="TreeGrafter"/>
</dbReference>
<evidence type="ECO:0000313" key="1">
    <source>
        <dbReference type="Ensembl" id="ENSSFAP00005039021.1"/>
    </source>
</evidence>
<keyword evidence="2" id="KW-1185">Reference proteome</keyword>
<reference evidence="1" key="3">
    <citation type="submission" date="2025-09" db="UniProtKB">
        <authorList>
            <consortium name="Ensembl"/>
        </authorList>
    </citation>
    <scope>IDENTIFICATION</scope>
</reference>
<dbReference type="Proteomes" id="UP000472267">
    <property type="component" value="Chromosome 18"/>
</dbReference>
<organism evidence="1 2">
    <name type="scientific">Salarias fasciatus</name>
    <name type="common">Jewelled blenny</name>
    <name type="synonym">Blennius fasciatus</name>
    <dbReference type="NCBI Taxonomy" id="181472"/>
    <lineage>
        <taxon>Eukaryota</taxon>
        <taxon>Metazoa</taxon>
        <taxon>Chordata</taxon>
        <taxon>Craniata</taxon>
        <taxon>Vertebrata</taxon>
        <taxon>Euteleostomi</taxon>
        <taxon>Actinopterygii</taxon>
        <taxon>Neopterygii</taxon>
        <taxon>Teleostei</taxon>
        <taxon>Neoteleostei</taxon>
        <taxon>Acanthomorphata</taxon>
        <taxon>Ovalentaria</taxon>
        <taxon>Blenniimorphae</taxon>
        <taxon>Blenniiformes</taxon>
        <taxon>Blennioidei</taxon>
        <taxon>Blenniidae</taxon>
        <taxon>Salariinae</taxon>
        <taxon>Salarias</taxon>
    </lineage>
</organism>
<dbReference type="PANTHER" id="PTHR14445">
    <property type="entry name" value="GRB10 INTERACTING GYF PROTEIN"/>
    <property type="match status" value="1"/>
</dbReference>
<accession>A0A672IBF1</accession>
<protein>
    <recommendedName>
        <fullName evidence="3">GRB10 interacting GYF protein 2</fullName>
    </recommendedName>
</protein>
<dbReference type="GO" id="GO:0016020">
    <property type="term" value="C:membrane"/>
    <property type="evidence" value="ECO:0007669"/>
    <property type="project" value="TreeGrafter"/>
</dbReference>
<reference evidence="1" key="2">
    <citation type="submission" date="2025-08" db="UniProtKB">
        <authorList>
            <consortium name="Ensembl"/>
        </authorList>
    </citation>
    <scope>IDENTIFICATION</scope>
</reference>
<dbReference type="GO" id="GO:0005829">
    <property type="term" value="C:cytosol"/>
    <property type="evidence" value="ECO:0007669"/>
    <property type="project" value="TreeGrafter"/>
</dbReference>
<dbReference type="PANTHER" id="PTHR14445:SF38">
    <property type="entry name" value="GRB10-INTERACTING GYF PROTEIN 2"/>
    <property type="match status" value="1"/>
</dbReference>
<dbReference type="GO" id="GO:0031982">
    <property type="term" value="C:vesicle"/>
    <property type="evidence" value="ECO:0007669"/>
    <property type="project" value="TreeGrafter"/>
</dbReference>
<dbReference type="AlphaFoldDB" id="A0A672IBF1"/>
<reference evidence="1" key="1">
    <citation type="submission" date="2019-06" db="EMBL/GenBank/DDBJ databases">
        <authorList>
            <consortium name="Wellcome Sanger Institute Data Sharing"/>
        </authorList>
    </citation>
    <scope>NUCLEOTIDE SEQUENCE [LARGE SCALE GENOMIC DNA]</scope>
</reference>
<sequence length="94" mass="10867">RMAETQTLNFGPECGGVVASPPLSPALPKYKLADYRYGREEMLALYVKDNKIPIDLHDKEFLPILQEEPLPPLALVSFTEEEQRRRRVLPKKFR</sequence>
<dbReference type="InterPro" id="IPR051640">
    <property type="entry name" value="GRB10-interact_GYF"/>
</dbReference>
<dbReference type="OMA" id="GPCAIRL"/>
<evidence type="ECO:0000313" key="2">
    <source>
        <dbReference type="Proteomes" id="UP000472267"/>
    </source>
</evidence>
<dbReference type="GO" id="GO:0043204">
    <property type="term" value="C:perikaryon"/>
    <property type="evidence" value="ECO:0007669"/>
    <property type="project" value="TreeGrafter"/>
</dbReference>
<evidence type="ECO:0008006" key="3">
    <source>
        <dbReference type="Google" id="ProtNLM"/>
    </source>
</evidence>
<dbReference type="InParanoid" id="A0A672IBF1"/>
<dbReference type="Ensembl" id="ENSSFAT00005040464.1">
    <property type="protein sequence ID" value="ENSSFAP00005039021.1"/>
    <property type="gene ID" value="ENSSFAG00005019513.1"/>
</dbReference>
<proteinExistence type="predicted"/>